<dbReference type="Gene3D" id="1.20.200.10">
    <property type="entry name" value="Fumarase/aspartase (Central domain)"/>
    <property type="match status" value="1"/>
</dbReference>
<evidence type="ECO:0000256" key="5">
    <source>
        <dbReference type="ARBA" id="ARBA00049269"/>
    </source>
</evidence>
<comment type="subcellular location">
    <subcellularLocation>
        <location evidence="9">Cytoplasm</location>
    </subcellularLocation>
</comment>
<evidence type="ECO:0000256" key="6">
    <source>
        <dbReference type="NCBIfam" id="TIGR01225"/>
    </source>
</evidence>
<evidence type="ECO:0000256" key="3">
    <source>
        <dbReference type="ARBA" id="ARBA00022808"/>
    </source>
</evidence>
<gene>
    <name evidence="10" type="primary">hutH</name>
    <name evidence="10" type="ORF">H8R26_04395</name>
</gene>
<accession>A0ABR7JDS4</accession>
<dbReference type="RefSeq" id="WP_166133729.1">
    <property type="nucleotide sequence ID" value="NZ_JAAOBY010000002.1"/>
</dbReference>
<evidence type="ECO:0000256" key="9">
    <source>
        <dbReference type="RuleBase" id="RU004480"/>
    </source>
</evidence>
<sequence>MNSTHYITSKTLDFDLLHEIFTQDKKLCLSEESKDKILSCRNYLNKKMELHAAPIYGINTGFGSLCNVKISNDNLAQLQENLVKSHSCGTGNKVPVAIVQLMLLLKIQSLSYGYSGVQLETVERLIAMYNNKIWPVVYEQGSLGASGDLAPLAHLSLPLLGEGEVYFEGKIVSTEQVMRFFNWEPIVLQSKEGLALLNGTQFMSAYGAYVSLKAAKISYLSDLIGAISLEGFDGRIEPFDVLIHQIRPHKGQLATAERIKEFLEGSAIISQPKVQVQDPYSFRCMPQVHGASKDAIAYVQQVFKIEINSVTDNPNIFVDEDQIISGGNFHGQPLALALDFMAIALAELGSISERRTFQLISGTRNLPPFLVDNPGLNSGLMIPQYTAASIASQNKQLATPASVDSIVSSNGQEDHVSMGANAATKALRVLENVERILAIELLTGAQAIAYRRPLQSSPFIESFLTVFRGEVPFVKEDRILHYDIEKTITFLNSFDIESDLLMLT</sequence>
<dbReference type="GO" id="GO:0004397">
    <property type="term" value="F:histidine ammonia-lyase activity"/>
    <property type="evidence" value="ECO:0007669"/>
    <property type="project" value="UniProtKB-EC"/>
</dbReference>
<keyword evidence="11" id="KW-1185">Reference proteome</keyword>
<dbReference type="InterPro" id="IPR005921">
    <property type="entry name" value="HutH"/>
</dbReference>
<dbReference type="GO" id="GO:0004527">
    <property type="term" value="F:exonuclease activity"/>
    <property type="evidence" value="ECO:0007669"/>
    <property type="project" value="UniProtKB-KW"/>
</dbReference>
<dbReference type="PANTHER" id="PTHR10362">
    <property type="entry name" value="HISTIDINE AMMONIA-LYASE"/>
    <property type="match status" value="1"/>
</dbReference>
<evidence type="ECO:0000256" key="7">
    <source>
        <dbReference type="RuleBase" id="RU003954"/>
    </source>
</evidence>
<comment type="similarity">
    <text evidence="7">Belongs to the PAL/histidase family.</text>
</comment>
<comment type="caution">
    <text evidence="10">The sequence shown here is derived from an EMBL/GenBank/DDBJ whole genome shotgun (WGS) entry which is preliminary data.</text>
</comment>
<organism evidence="10 11">
    <name type="scientific">Flavobacterium turcicum</name>
    <dbReference type="NCBI Taxonomy" id="2764718"/>
    <lineage>
        <taxon>Bacteria</taxon>
        <taxon>Pseudomonadati</taxon>
        <taxon>Bacteroidota</taxon>
        <taxon>Flavobacteriia</taxon>
        <taxon>Flavobacteriales</taxon>
        <taxon>Flavobacteriaceae</taxon>
        <taxon>Flavobacterium</taxon>
    </lineage>
</organism>
<dbReference type="CDD" id="cd00332">
    <property type="entry name" value="PAL-HAL"/>
    <property type="match status" value="1"/>
</dbReference>
<dbReference type="InterPro" id="IPR022313">
    <property type="entry name" value="Phe/His_NH3-lyase_AS"/>
</dbReference>
<dbReference type="Proteomes" id="UP000621670">
    <property type="component" value="Unassembled WGS sequence"/>
</dbReference>
<evidence type="ECO:0000256" key="4">
    <source>
        <dbReference type="ARBA" id="ARBA00023239"/>
    </source>
</evidence>
<evidence type="ECO:0000256" key="8">
    <source>
        <dbReference type="RuleBase" id="RU004479"/>
    </source>
</evidence>
<keyword evidence="10" id="KW-0540">Nuclease</keyword>
<comment type="catalytic activity">
    <reaction evidence="5 8">
        <text>L-histidine = trans-urocanate + NH4(+)</text>
        <dbReference type="Rhea" id="RHEA:21232"/>
        <dbReference type="ChEBI" id="CHEBI:17771"/>
        <dbReference type="ChEBI" id="CHEBI:28938"/>
        <dbReference type="ChEBI" id="CHEBI:57595"/>
        <dbReference type="EC" id="4.3.1.3"/>
    </reaction>
</comment>
<keyword evidence="10" id="KW-0378">Hydrolase</keyword>
<proteinExistence type="inferred from homology"/>
<keyword evidence="10" id="KW-0269">Exonuclease</keyword>
<keyword evidence="4 7" id="KW-0456">Lyase</keyword>
<evidence type="ECO:0000313" key="11">
    <source>
        <dbReference type="Proteomes" id="UP000621670"/>
    </source>
</evidence>
<dbReference type="InterPro" id="IPR008948">
    <property type="entry name" value="L-Aspartase-like"/>
</dbReference>
<name>A0ABR7JDS4_9FLAO</name>
<dbReference type="Pfam" id="PF00221">
    <property type="entry name" value="Lyase_aromatic"/>
    <property type="match status" value="1"/>
</dbReference>
<keyword evidence="3 8" id="KW-0369">Histidine metabolism</keyword>
<dbReference type="EC" id="4.3.1.3" evidence="2 6"/>
<dbReference type="Gene3D" id="1.10.275.10">
    <property type="entry name" value="Fumarase/aspartase (N-terminal domain)"/>
    <property type="match status" value="1"/>
</dbReference>
<dbReference type="EMBL" id="JACRUM010000002">
    <property type="protein sequence ID" value="MBC5862652.1"/>
    <property type="molecule type" value="Genomic_DNA"/>
</dbReference>
<protein>
    <recommendedName>
        <fullName evidence="2 6">Histidine ammonia-lyase</fullName>
        <ecNumber evidence="2 6">4.3.1.3</ecNumber>
    </recommendedName>
</protein>
<dbReference type="SUPFAM" id="SSF48557">
    <property type="entry name" value="L-aspartase-like"/>
    <property type="match status" value="1"/>
</dbReference>
<evidence type="ECO:0000313" key="10">
    <source>
        <dbReference type="EMBL" id="MBC5862652.1"/>
    </source>
</evidence>
<evidence type="ECO:0000256" key="2">
    <source>
        <dbReference type="ARBA" id="ARBA00012994"/>
    </source>
</evidence>
<dbReference type="NCBIfam" id="NF006871">
    <property type="entry name" value="PRK09367.1"/>
    <property type="match status" value="1"/>
</dbReference>
<dbReference type="NCBIfam" id="TIGR01225">
    <property type="entry name" value="hutH"/>
    <property type="match status" value="1"/>
</dbReference>
<dbReference type="InterPro" id="IPR001106">
    <property type="entry name" value="Aromatic_Lyase"/>
</dbReference>
<dbReference type="PROSITE" id="PS00488">
    <property type="entry name" value="PAL_HISTIDASE"/>
    <property type="match status" value="1"/>
</dbReference>
<comment type="pathway">
    <text evidence="1 8">Amino-acid degradation; L-histidine degradation into L-glutamate; N-formimidoyl-L-glutamate from L-histidine: step 1/3.</text>
</comment>
<reference evidence="10 11" key="1">
    <citation type="submission" date="2020-08" db="EMBL/GenBank/DDBJ databases">
        <title>Description of novel Flavobacterium F-400 isolate.</title>
        <authorList>
            <person name="Saticioglu I."/>
            <person name="Duman M."/>
            <person name="Altun S."/>
        </authorList>
    </citation>
    <scope>NUCLEOTIDE SEQUENCE [LARGE SCALE GENOMIC DNA]</scope>
    <source>
        <strain evidence="10 11">F-400</strain>
    </source>
</reference>
<dbReference type="InterPro" id="IPR024083">
    <property type="entry name" value="Fumarase/histidase_N"/>
</dbReference>
<evidence type="ECO:0000256" key="1">
    <source>
        <dbReference type="ARBA" id="ARBA00005113"/>
    </source>
</evidence>